<dbReference type="PANTHER" id="PTHR34859">
    <property type="entry name" value="UNNAMED PRODUCT"/>
    <property type="match status" value="1"/>
</dbReference>
<evidence type="ECO:0000313" key="3">
    <source>
        <dbReference type="Proteomes" id="UP000285430"/>
    </source>
</evidence>
<dbReference type="VEuPathDB" id="FungiDB:H257_19369"/>
<keyword evidence="1" id="KW-0732">Signal</keyword>
<accession>A0A3R6XU03</accession>
<dbReference type="PANTHER" id="PTHR34859:SF2">
    <property type="entry name" value="LYSM DOMAIN-CONTAINING PROTEIN"/>
    <property type="match status" value="1"/>
</dbReference>
<proteinExistence type="predicted"/>
<protein>
    <submittedName>
        <fullName evidence="2">Uncharacterized protein</fullName>
    </submittedName>
</protein>
<gene>
    <name evidence="2" type="ORF">DYB37_010293</name>
</gene>
<dbReference type="Proteomes" id="UP000285430">
    <property type="component" value="Unassembled WGS sequence"/>
</dbReference>
<reference evidence="2 3" key="1">
    <citation type="submission" date="2018-08" db="EMBL/GenBank/DDBJ databases">
        <title>Aphanomyces genome sequencing and annotation.</title>
        <authorList>
            <person name="Minardi D."/>
            <person name="Oidtmann B."/>
            <person name="Van Der Giezen M."/>
            <person name="Studholme D.J."/>
        </authorList>
    </citation>
    <scope>NUCLEOTIDE SEQUENCE [LARGE SCALE GENOMIC DNA]</scope>
    <source>
        <strain evidence="2 3">Da</strain>
    </source>
</reference>
<feature type="chain" id="PRO_5018532622" evidence="1">
    <location>
        <begin position="18"/>
        <end position="366"/>
    </location>
</feature>
<dbReference type="EMBL" id="QUTH01004833">
    <property type="protein sequence ID" value="RHZ12001.1"/>
    <property type="molecule type" value="Genomic_DNA"/>
</dbReference>
<feature type="signal peptide" evidence="1">
    <location>
        <begin position="1"/>
        <end position="17"/>
    </location>
</feature>
<evidence type="ECO:0000313" key="2">
    <source>
        <dbReference type="EMBL" id="RHZ12001.1"/>
    </source>
</evidence>
<name>A0A3R6XU03_APHAT</name>
<sequence length="366" mass="39954">MANMLAFLTVFAAMATATENEIDDPMYSSASYFCWKDTYTRGVGRVPGSCADGQERLGLFCYDKCPANMTRIGLDCHSKCPDWLEDEGLFCRDKEYGRGWGYPWHLFEPMDSKGMLKRCQELNGKGNCELYGLMAYRKCNPGYSPFGCCICRPSPPDCHAIHMAGQMDLSCVKKITIGTPHLGTCAANEDLEVGLCYPKCKPNYKGIGPVCWGRPPPLWVDCAMGAAVTKTHCSAVIANQVLSVVVLASNIASRFAGSSAKVLASVANVGEVSKLRSLWLQAVPYLAKKVLPKVVKYFGTNVGTMSVYHKVFEDHNATFTVEDYARTAIALMAVVDKTGVLDVVASDMFPTCDKVEGILKGDGYIP</sequence>
<evidence type="ECO:0000256" key="1">
    <source>
        <dbReference type="SAM" id="SignalP"/>
    </source>
</evidence>
<dbReference type="AlphaFoldDB" id="A0A3R6XU03"/>
<comment type="caution">
    <text evidence="2">The sequence shown here is derived from an EMBL/GenBank/DDBJ whole genome shotgun (WGS) entry which is preliminary data.</text>
</comment>
<organism evidence="2 3">
    <name type="scientific">Aphanomyces astaci</name>
    <name type="common">Crayfish plague agent</name>
    <dbReference type="NCBI Taxonomy" id="112090"/>
    <lineage>
        <taxon>Eukaryota</taxon>
        <taxon>Sar</taxon>
        <taxon>Stramenopiles</taxon>
        <taxon>Oomycota</taxon>
        <taxon>Saprolegniomycetes</taxon>
        <taxon>Saprolegniales</taxon>
        <taxon>Verrucalvaceae</taxon>
        <taxon>Aphanomyces</taxon>
    </lineage>
</organism>